<evidence type="ECO:0000313" key="5">
    <source>
        <dbReference type="EMBL" id="AFJ69081.1"/>
    </source>
</evidence>
<accession>I2CQ98</accession>
<keyword evidence="3 4" id="KW-0418">Kinase</keyword>
<evidence type="ECO:0000256" key="4">
    <source>
        <dbReference type="RuleBase" id="RU003330"/>
    </source>
</evidence>
<dbReference type="CDD" id="cd01428">
    <property type="entry name" value="ADK"/>
    <property type="match status" value="1"/>
</dbReference>
<dbReference type="EMBL" id="JU973566">
    <property type="protein sequence ID" value="AFJ69081.1"/>
    <property type="molecule type" value="mRNA"/>
</dbReference>
<dbReference type="InterPro" id="IPR033690">
    <property type="entry name" value="Adenylat_kinase_CS"/>
</dbReference>
<sequence length="120" mass="13232">MHFVRFLFLGAPGVGKGTYANIIGPKLGLEVITAGDLIRHQARLHPGIASQLKQGALVSDEVVLPLVLQRIQQCQEGGGGGYILDGFPRRLSQARSLDEELRRRHLPPLQRVLHLVLADW</sequence>
<dbReference type="Gene3D" id="3.40.50.300">
    <property type="entry name" value="P-loop containing nucleotide triphosphate hydrolases"/>
    <property type="match status" value="1"/>
</dbReference>
<reference evidence="5" key="1">
    <citation type="journal article" date="2012" name="Bioengineered">
        <title>Additional insights into the genome of the oleaginous model alga Nannochloropsis gaditana.</title>
        <authorList>
            <person name="Jinkerson R.E."/>
            <person name="Radakovits R."/>
            <person name="Posewitz M.C."/>
        </authorList>
    </citation>
    <scope>NUCLEOTIDE SEQUENCE</scope>
    <source>
        <strain evidence="5">CCMP526</strain>
    </source>
</reference>
<dbReference type="PRINTS" id="PR00094">
    <property type="entry name" value="ADENYLTKNASE"/>
</dbReference>
<protein>
    <submittedName>
        <fullName evidence="5">Adenylate kinase</fullName>
    </submittedName>
</protein>
<keyword evidence="2" id="KW-0547">Nucleotide-binding</keyword>
<dbReference type="InterPro" id="IPR000850">
    <property type="entry name" value="Adenylat/UMP-CMP_kin"/>
</dbReference>
<evidence type="ECO:0000256" key="3">
    <source>
        <dbReference type="ARBA" id="ARBA00022777"/>
    </source>
</evidence>
<organism evidence="5">
    <name type="scientific">Nannochloropsis gaditana (strain CCMP526)</name>
    <name type="common">Green microalga</name>
    <name type="synonym">Microchloropsis gaditana</name>
    <dbReference type="NCBI Taxonomy" id="1093141"/>
    <lineage>
        <taxon>Eukaryota</taxon>
        <taxon>Sar</taxon>
        <taxon>Stramenopiles</taxon>
        <taxon>Ochrophyta</taxon>
        <taxon>Eustigmatophyceae</taxon>
        <taxon>Eustigmatales</taxon>
        <taxon>Monodopsidaceae</taxon>
        <taxon>Nannochloropsis</taxon>
    </lineage>
</organism>
<dbReference type="InterPro" id="IPR027417">
    <property type="entry name" value="P-loop_NTPase"/>
</dbReference>
<dbReference type="PROSITE" id="PS00113">
    <property type="entry name" value="ADENYLATE_KINASE"/>
    <property type="match status" value="1"/>
</dbReference>
<keyword evidence="1 4" id="KW-0808">Transferase</keyword>
<dbReference type="GO" id="GO:0005524">
    <property type="term" value="F:ATP binding"/>
    <property type="evidence" value="ECO:0007669"/>
    <property type="project" value="InterPro"/>
</dbReference>
<proteinExistence type="evidence at transcript level"/>
<dbReference type="PANTHER" id="PTHR23359">
    <property type="entry name" value="NUCLEOTIDE KINASE"/>
    <property type="match status" value="1"/>
</dbReference>
<dbReference type="GO" id="GO:0006139">
    <property type="term" value="P:nucleobase-containing compound metabolic process"/>
    <property type="evidence" value="ECO:0007669"/>
    <property type="project" value="InterPro"/>
</dbReference>
<feature type="non-terminal residue" evidence="5">
    <location>
        <position position="120"/>
    </location>
</feature>
<dbReference type="Pfam" id="PF00406">
    <property type="entry name" value="ADK"/>
    <property type="match status" value="1"/>
</dbReference>
<name>I2CQ98_NANGC</name>
<evidence type="ECO:0000256" key="2">
    <source>
        <dbReference type="ARBA" id="ARBA00022741"/>
    </source>
</evidence>
<dbReference type="GO" id="GO:0019205">
    <property type="term" value="F:nucleobase-containing compound kinase activity"/>
    <property type="evidence" value="ECO:0007669"/>
    <property type="project" value="InterPro"/>
</dbReference>
<evidence type="ECO:0000256" key="1">
    <source>
        <dbReference type="ARBA" id="ARBA00022679"/>
    </source>
</evidence>
<dbReference type="SUPFAM" id="SSF52540">
    <property type="entry name" value="P-loop containing nucleoside triphosphate hydrolases"/>
    <property type="match status" value="1"/>
</dbReference>
<gene>
    <name evidence="5" type="ORF">NGATSA_3037800</name>
</gene>
<reference evidence="5" key="2">
    <citation type="journal article" date="2012" name="Nat. Commun.">
        <title>Draft genome sequence and genetic transformation of the oleaginous alga Nannochloropis gaditana.</title>
        <authorList>
            <person name="Radakovits R."/>
            <person name="Jinkerson R.E."/>
            <person name="Fuerstenberg S.I."/>
            <person name="Tae H."/>
            <person name="Settlage R.E."/>
            <person name="Boore J.L."/>
            <person name="Posewitz M.C."/>
        </authorList>
    </citation>
    <scope>NUCLEOTIDE SEQUENCE</scope>
    <source>
        <strain evidence="5">CCMP526</strain>
    </source>
</reference>
<comment type="similarity">
    <text evidence="4">Belongs to the adenylate kinase family.</text>
</comment>
<dbReference type="AlphaFoldDB" id="I2CQ98"/>